<keyword evidence="7" id="KW-1185">Reference proteome</keyword>
<dbReference type="PANTHER" id="PTHR24271:SF81">
    <property type="entry name" value="GRANZYME B"/>
    <property type="match status" value="1"/>
</dbReference>
<dbReference type="InterPro" id="IPR001254">
    <property type="entry name" value="Trypsin_dom"/>
</dbReference>
<sequence length="291" mass="32078">MQCSQQLTVCIKKAPPSTCPGGCAAVANAAGCVGVSCRALSVTVILGAHNISAQEQSQQRIRVRQWVIHPKYSHVGFKNDIVLLKLKKKAKINKNVQYISFASRNQHVGVGAECLVSGWGLTDTGSKSDVMMEVKLKVQKEEICQHIFDNYQRQSMICVGDEYSKKSASYVLHVHKDSEAEPEPTRSGTVSDDEGLTRQEPRSCVEALEPTRAIPEYTIDSGHSQVRSDCNSVIATLSLQQQLQQCDRNSVTSTHSDRNTQCNTHCNTYCNTVTETYSACNRVTATLQHTQ</sequence>
<comment type="caution">
    <text evidence="6">The sequence shown here is derived from an EMBL/GenBank/DDBJ whole genome shotgun (WGS) entry which is preliminary data.</text>
</comment>
<gene>
    <name evidence="6" type="primary">GZMC</name>
    <name evidence="6" type="ORF">RLOC_00006930</name>
</gene>
<accession>A0A218U955</accession>
<dbReference type="InterPro" id="IPR009003">
    <property type="entry name" value="Peptidase_S1_PA"/>
</dbReference>
<dbReference type="AlphaFoldDB" id="A0A218U955"/>
<dbReference type="GO" id="GO:0004252">
    <property type="term" value="F:serine-type endopeptidase activity"/>
    <property type="evidence" value="ECO:0007669"/>
    <property type="project" value="InterPro"/>
</dbReference>
<dbReference type="Proteomes" id="UP000197619">
    <property type="component" value="Unassembled WGS sequence"/>
</dbReference>
<dbReference type="SMART" id="SM00020">
    <property type="entry name" value="Tryp_SPc"/>
    <property type="match status" value="1"/>
</dbReference>
<proteinExistence type="predicted"/>
<evidence type="ECO:0000259" key="5">
    <source>
        <dbReference type="PROSITE" id="PS50240"/>
    </source>
</evidence>
<dbReference type="InterPro" id="IPR043504">
    <property type="entry name" value="Peptidase_S1_PA_chymotrypsin"/>
</dbReference>
<dbReference type="STRING" id="299123.ENSLSDP00000007584"/>
<dbReference type="PANTHER" id="PTHR24271">
    <property type="entry name" value="KALLIKREIN-RELATED"/>
    <property type="match status" value="1"/>
</dbReference>
<organism evidence="6 7">
    <name type="scientific">Lonchura striata</name>
    <name type="common">white-rumped munia</name>
    <dbReference type="NCBI Taxonomy" id="40157"/>
    <lineage>
        <taxon>Eukaryota</taxon>
        <taxon>Metazoa</taxon>
        <taxon>Chordata</taxon>
        <taxon>Craniata</taxon>
        <taxon>Vertebrata</taxon>
        <taxon>Euteleostomi</taxon>
        <taxon>Archelosauria</taxon>
        <taxon>Archosauria</taxon>
        <taxon>Dinosauria</taxon>
        <taxon>Saurischia</taxon>
        <taxon>Theropoda</taxon>
        <taxon>Coelurosauria</taxon>
        <taxon>Aves</taxon>
        <taxon>Neognathae</taxon>
        <taxon>Neoaves</taxon>
        <taxon>Telluraves</taxon>
        <taxon>Australaves</taxon>
        <taxon>Passeriformes</taxon>
        <taxon>Passeroidea</taxon>
        <taxon>Estrildidae</taxon>
        <taxon>Estrildinae</taxon>
        <taxon>Lonchura</taxon>
    </lineage>
</organism>
<dbReference type="SUPFAM" id="SSF50494">
    <property type="entry name" value="Trypsin-like serine proteases"/>
    <property type="match status" value="1"/>
</dbReference>
<keyword evidence="3" id="KW-1015">Disulfide bond</keyword>
<keyword evidence="2" id="KW-0865">Zymogen</keyword>
<evidence type="ECO:0000313" key="6">
    <source>
        <dbReference type="EMBL" id="OWK50205.1"/>
    </source>
</evidence>
<evidence type="ECO:0000256" key="2">
    <source>
        <dbReference type="ARBA" id="ARBA00023145"/>
    </source>
</evidence>
<name>A0A218U955_9PASE</name>
<evidence type="ECO:0000256" key="3">
    <source>
        <dbReference type="ARBA" id="ARBA00023157"/>
    </source>
</evidence>
<keyword evidence="1" id="KW-0732">Signal</keyword>
<dbReference type="Gene3D" id="2.40.10.10">
    <property type="entry name" value="Trypsin-like serine proteases"/>
    <property type="match status" value="2"/>
</dbReference>
<feature type="region of interest" description="Disordered" evidence="4">
    <location>
        <begin position="176"/>
        <end position="202"/>
    </location>
</feature>
<evidence type="ECO:0000256" key="1">
    <source>
        <dbReference type="ARBA" id="ARBA00022729"/>
    </source>
</evidence>
<protein>
    <submittedName>
        <fullName evidence="6">Granzyme C</fullName>
    </submittedName>
</protein>
<dbReference type="GO" id="GO:0006508">
    <property type="term" value="P:proteolysis"/>
    <property type="evidence" value="ECO:0007669"/>
    <property type="project" value="InterPro"/>
</dbReference>
<evidence type="ECO:0000313" key="7">
    <source>
        <dbReference type="Proteomes" id="UP000197619"/>
    </source>
</evidence>
<evidence type="ECO:0000256" key="4">
    <source>
        <dbReference type="SAM" id="MobiDB-lite"/>
    </source>
</evidence>
<dbReference type="Pfam" id="PF00089">
    <property type="entry name" value="Trypsin"/>
    <property type="match status" value="1"/>
</dbReference>
<dbReference type="PROSITE" id="PS50240">
    <property type="entry name" value="TRYPSIN_DOM"/>
    <property type="match status" value="1"/>
</dbReference>
<dbReference type="GO" id="GO:0005737">
    <property type="term" value="C:cytoplasm"/>
    <property type="evidence" value="ECO:0007669"/>
    <property type="project" value="TreeGrafter"/>
</dbReference>
<reference evidence="6 7" key="1">
    <citation type="submission" date="2017-05" db="EMBL/GenBank/DDBJ databases">
        <title>Genome of assembly of the Bengalese finch, Lonchura striata domestica.</title>
        <authorList>
            <person name="Colquitt B.M."/>
            <person name="Brainard M.S."/>
        </authorList>
    </citation>
    <scope>NUCLEOTIDE SEQUENCE [LARGE SCALE GENOMIC DNA]</scope>
    <source>
        <strain evidence="6">White83orange57</strain>
    </source>
</reference>
<dbReference type="EMBL" id="MUZQ01000589">
    <property type="protein sequence ID" value="OWK50205.1"/>
    <property type="molecule type" value="Genomic_DNA"/>
</dbReference>
<feature type="domain" description="Peptidase S1" evidence="5">
    <location>
        <begin position="1"/>
        <end position="218"/>
    </location>
</feature>